<evidence type="ECO:0000313" key="2">
    <source>
        <dbReference type="Proteomes" id="UP001152562"/>
    </source>
</evidence>
<reference evidence="1" key="1">
    <citation type="submission" date="2022-05" db="EMBL/GenBank/DDBJ databases">
        <authorList>
            <person name="Okamura Y."/>
        </authorList>
    </citation>
    <scope>NUCLEOTIDE SEQUENCE</scope>
</reference>
<evidence type="ECO:0000313" key="1">
    <source>
        <dbReference type="EMBL" id="CAH4006074.1"/>
    </source>
</evidence>
<gene>
    <name evidence="1" type="ORF">PIBRA_LOCUS2934</name>
</gene>
<comment type="caution">
    <text evidence="1">The sequence shown here is derived from an EMBL/GenBank/DDBJ whole genome shotgun (WGS) entry which is preliminary data.</text>
</comment>
<dbReference type="AlphaFoldDB" id="A0A9P0T3P7"/>
<dbReference type="EMBL" id="CALOZG010000003">
    <property type="protein sequence ID" value="CAH4006074.1"/>
    <property type="molecule type" value="Genomic_DNA"/>
</dbReference>
<sequence length="123" mass="14172">MLITEVSANVHHQTIIWKRVIIIRGQECRPRDTLRQETVTHYAIKSRSRQRKCENEQHQGFILNYSLKTYCVWGERGQDLRTDKDIGIATFSSNYTVERARSGDKKRSCLSAGIVALTFSPTT</sequence>
<accession>A0A9P0T3P7</accession>
<proteinExistence type="predicted"/>
<protein>
    <submittedName>
        <fullName evidence="1">Uncharacterized protein</fullName>
    </submittedName>
</protein>
<keyword evidence="2" id="KW-1185">Reference proteome</keyword>
<dbReference type="Proteomes" id="UP001152562">
    <property type="component" value="Unassembled WGS sequence"/>
</dbReference>
<name>A0A9P0T3P7_PIEBR</name>
<organism evidence="1 2">
    <name type="scientific">Pieris brassicae</name>
    <name type="common">White butterfly</name>
    <name type="synonym">Large white butterfly</name>
    <dbReference type="NCBI Taxonomy" id="7116"/>
    <lineage>
        <taxon>Eukaryota</taxon>
        <taxon>Metazoa</taxon>
        <taxon>Ecdysozoa</taxon>
        <taxon>Arthropoda</taxon>
        <taxon>Hexapoda</taxon>
        <taxon>Insecta</taxon>
        <taxon>Pterygota</taxon>
        <taxon>Neoptera</taxon>
        <taxon>Endopterygota</taxon>
        <taxon>Lepidoptera</taxon>
        <taxon>Glossata</taxon>
        <taxon>Ditrysia</taxon>
        <taxon>Papilionoidea</taxon>
        <taxon>Pieridae</taxon>
        <taxon>Pierinae</taxon>
        <taxon>Pieris</taxon>
    </lineage>
</organism>